<organism evidence="1 2">
    <name type="scientific">Dermatophagoides pteronyssinus</name>
    <name type="common">European house dust mite</name>
    <dbReference type="NCBI Taxonomy" id="6956"/>
    <lineage>
        <taxon>Eukaryota</taxon>
        <taxon>Metazoa</taxon>
        <taxon>Ecdysozoa</taxon>
        <taxon>Arthropoda</taxon>
        <taxon>Chelicerata</taxon>
        <taxon>Arachnida</taxon>
        <taxon>Acari</taxon>
        <taxon>Acariformes</taxon>
        <taxon>Sarcoptiformes</taxon>
        <taxon>Astigmata</taxon>
        <taxon>Psoroptidia</taxon>
        <taxon>Analgoidea</taxon>
        <taxon>Pyroglyphidae</taxon>
        <taxon>Dermatophagoidinae</taxon>
        <taxon>Dermatophagoides</taxon>
    </lineage>
</organism>
<gene>
    <name evidence="1" type="ORF">DERP_010592</name>
</gene>
<proteinExistence type="predicted"/>
<accession>A0ABQ8JGB7</accession>
<keyword evidence="2" id="KW-1185">Reference proteome</keyword>
<evidence type="ECO:0000313" key="2">
    <source>
        <dbReference type="Proteomes" id="UP000887458"/>
    </source>
</evidence>
<name>A0ABQ8JGB7_DERPT</name>
<comment type="caution">
    <text evidence="1">The sequence shown here is derived from an EMBL/GenBank/DDBJ whole genome shotgun (WGS) entry which is preliminary data.</text>
</comment>
<reference evidence="1 2" key="2">
    <citation type="journal article" date="2022" name="Mol. Biol. Evol.">
        <title>Comparative Genomics Reveals Insights into the Divergent Evolution of Astigmatic Mites and Household Pest Adaptations.</title>
        <authorList>
            <person name="Xiong Q."/>
            <person name="Wan A.T."/>
            <person name="Liu X."/>
            <person name="Fung C.S."/>
            <person name="Xiao X."/>
            <person name="Malainual N."/>
            <person name="Hou J."/>
            <person name="Wang L."/>
            <person name="Wang M."/>
            <person name="Yang K.Y."/>
            <person name="Cui Y."/>
            <person name="Leung E.L."/>
            <person name="Nong W."/>
            <person name="Shin S.K."/>
            <person name="Au S.W."/>
            <person name="Jeong K.Y."/>
            <person name="Chew F.T."/>
            <person name="Hui J.H."/>
            <person name="Leung T.F."/>
            <person name="Tungtrongchitr A."/>
            <person name="Zhong N."/>
            <person name="Liu Z."/>
            <person name="Tsui S.K."/>
        </authorList>
    </citation>
    <scope>NUCLEOTIDE SEQUENCE [LARGE SCALE GENOMIC DNA]</scope>
    <source>
        <strain evidence="1">Derp</strain>
    </source>
</reference>
<sequence>MFSLLSRTNKYDRQTGRLVGWLSITMKLNEAKNTETKHFIVKQEKRHQISKNENTILHDKKKCQC</sequence>
<dbReference type="Proteomes" id="UP000887458">
    <property type="component" value="Unassembled WGS sequence"/>
</dbReference>
<evidence type="ECO:0000313" key="1">
    <source>
        <dbReference type="EMBL" id="KAH9421455.1"/>
    </source>
</evidence>
<reference evidence="1 2" key="1">
    <citation type="journal article" date="2018" name="J. Allergy Clin. Immunol.">
        <title>High-quality assembly of Dermatophagoides pteronyssinus genome and transcriptome reveals a wide range of novel allergens.</title>
        <authorList>
            <person name="Liu X.Y."/>
            <person name="Yang K.Y."/>
            <person name="Wang M.Q."/>
            <person name="Kwok J.S."/>
            <person name="Zeng X."/>
            <person name="Yang Z."/>
            <person name="Xiao X.J."/>
            <person name="Lau C.P."/>
            <person name="Li Y."/>
            <person name="Huang Z.M."/>
            <person name="Ba J.G."/>
            <person name="Yim A.K."/>
            <person name="Ouyang C.Y."/>
            <person name="Ngai S.M."/>
            <person name="Chan T.F."/>
            <person name="Leung E.L."/>
            <person name="Liu L."/>
            <person name="Liu Z.G."/>
            <person name="Tsui S.K."/>
        </authorList>
    </citation>
    <scope>NUCLEOTIDE SEQUENCE [LARGE SCALE GENOMIC DNA]</scope>
    <source>
        <strain evidence="1">Derp</strain>
    </source>
</reference>
<protein>
    <submittedName>
        <fullName evidence="1">Uncharacterized protein</fullName>
    </submittedName>
</protein>
<dbReference type="EMBL" id="NJHN03000041">
    <property type="protein sequence ID" value="KAH9421455.1"/>
    <property type="molecule type" value="Genomic_DNA"/>
</dbReference>